<name>A0A380TUN7_ACTLI</name>
<dbReference type="EMBL" id="UFRN01000002">
    <property type="protein sequence ID" value="SUT91527.1"/>
    <property type="molecule type" value="Genomic_DNA"/>
</dbReference>
<reference evidence="2 3" key="1">
    <citation type="submission" date="2018-06" db="EMBL/GenBank/DDBJ databases">
        <authorList>
            <consortium name="Pathogen Informatics"/>
            <person name="Doyle S."/>
        </authorList>
    </citation>
    <scope>NUCLEOTIDE SEQUENCE [LARGE SCALE GENOMIC DNA]</scope>
    <source>
        <strain evidence="2 3">NCTC4191</strain>
    </source>
</reference>
<evidence type="ECO:0000259" key="1">
    <source>
        <dbReference type="Pfam" id="PF14301"/>
    </source>
</evidence>
<evidence type="ECO:0000313" key="2">
    <source>
        <dbReference type="EMBL" id="SUT91527.1"/>
    </source>
</evidence>
<dbReference type="Proteomes" id="UP000254253">
    <property type="component" value="Unassembled WGS sequence"/>
</dbReference>
<organism evidence="2 3">
    <name type="scientific">Actinobacillus lignieresii</name>
    <dbReference type="NCBI Taxonomy" id="720"/>
    <lineage>
        <taxon>Bacteria</taxon>
        <taxon>Pseudomonadati</taxon>
        <taxon>Pseudomonadota</taxon>
        <taxon>Gammaproteobacteria</taxon>
        <taxon>Pasteurellales</taxon>
        <taxon>Pasteurellaceae</taxon>
        <taxon>Actinobacillus</taxon>
    </lineage>
</organism>
<dbReference type="RefSeq" id="WP_115590024.1">
    <property type="nucleotide sequence ID" value="NZ_UFRN01000002.1"/>
</dbReference>
<protein>
    <recommendedName>
        <fullName evidence="1">DUF4376 domain-containing protein</fullName>
    </recommendedName>
</protein>
<dbReference type="AlphaFoldDB" id="A0A380TUN7"/>
<proteinExistence type="predicted"/>
<sequence>MIVYYLKSNPKNYVIFPTPANIGDYYQVDVDDGVDLSQKTLVIRDDNPVLVDISHDVDLAEKQEIMRKRINKKRDEMNAKGVFVKSLNRWFDSDADAQRRLNGFISVMREKNIDLSVTWTDADNNNVDNFGKTECADVMLAIFELESTNHAVAFRHKDAMLKLDNPYAYDYSDGWSGRTNKENKNEK</sequence>
<dbReference type="InterPro" id="IPR025484">
    <property type="entry name" value="DUF4376"/>
</dbReference>
<evidence type="ECO:0000313" key="3">
    <source>
        <dbReference type="Proteomes" id="UP000254253"/>
    </source>
</evidence>
<dbReference type="Pfam" id="PF14301">
    <property type="entry name" value="DUF4376"/>
    <property type="match status" value="1"/>
</dbReference>
<feature type="domain" description="DUF4376" evidence="1">
    <location>
        <begin position="63"/>
        <end position="172"/>
    </location>
</feature>
<keyword evidence="3" id="KW-1185">Reference proteome</keyword>
<gene>
    <name evidence="2" type="ORF">NCTC4191_00577</name>
</gene>
<accession>A0A380TUN7</accession>